<dbReference type="SUPFAM" id="SSF58104">
    <property type="entry name" value="Methyl-accepting chemotaxis protein (MCP) signaling domain"/>
    <property type="match status" value="1"/>
</dbReference>
<dbReference type="PANTHER" id="PTHR32089">
    <property type="entry name" value="METHYL-ACCEPTING CHEMOTAXIS PROTEIN MCPB"/>
    <property type="match status" value="1"/>
</dbReference>
<dbReference type="Gene3D" id="1.10.287.950">
    <property type="entry name" value="Methyl-accepting chemotaxis protein"/>
    <property type="match status" value="1"/>
</dbReference>
<comment type="similarity">
    <text evidence="8">Belongs to the methyl-accepting chemotaxis (MCP) protein family.</text>
</comment>
<evidence type="ECO:0000313" key="14">
    <source>
        <dbReference type="Proteomes" id="UP000800303"/>
    </source>
</evidence>
<evidence type="ECO:0000259" key="11">
    <source>
        <dbReference type="PROSITE" id="PS50111"/>
    </source>
</evidence>
<comment type="subcellular location">
    <subcellularLocation>
        <location evidence="1">Cell membrane</location>
        <topology evidence="1">Multi-pass membrane protein</topology>
    </subcellularLocation>
</comment>
<dbReference type="Pfam" id="PF00015">
    <property type="entry name" value="MCPsignal"/>
    <property type="match status" value="1"/>
</dbReference>
<dbReference type="EMBL" id="JAAFGS010000001">
    <property type="protein sequence ID" value="NGZ74682.1"/>
    <property type="molecule type" value="Genomic_DNA"/>
</dbReference>
<dbReference type="InterPro" id="IPR004089">
    <property type="entry name" value="MCPsignal_dom"/>
</dbReference>
<evidence type="ECO:0000256" key="4">
    <source>
        <dbReference type="ARBA" id="ARBA00022692"/>
    </source>
</evidence>
<keyword evidence="3" id="KW-0145">Chemotaxis</keyword>
<dbReference type="SMART" id="SM00283">
    <property type="entry name" value="MA"/>
    <property type="match status" value="1"/>
</dbReference>
<dbReference type="CDD" id="cd11386">
    <property type="entry name" value="MCP_signal"/>
    <property type="match status" value="1"/>
</dbReference>
<dbReference type="Gene3D" id="3.30.450.20">
    <property type="entry name" value="PAS domain"/>
    <property type="match status" value="2"/>
</dbReference>
<keyword evidence="4 10" id="KW-0812">Transmembrane</keyword>
<keyword evidence="5 10" id="KW-1133">Transmembrane helix</keyword>
<evidence type="ECO:0000259" key="12">
    <source>
        <dbReference type="PROSITE" id="PS50885"/>
    </source>
</evidence>
<dbReference type="PROSITE" id="PS50111">
    <property type="entry name" value="CHEMOTAXIS_TRANSDUC_2"/>
    <property type="match status" value="1"/>
</dbReference>
<feature type="domain" description="Methyl-accepting transducer" evidence="11">
    <location>
        <begin position="407"/>
        <end position="643"/>
    </location>
</feature>
<evidence type="ECO:0000256" key="5">
    <source>
        <dbReference type="ARBA" id="ARBA00022989"/>
    </source>
</evidence>
<gene>
    <name evidence="13" type="ORF">GYN08_05070</name>
</gene>
<keyword evidence="7 9" id="KW-0807">Transducer</keyword>
<sequence length="693" mass="74839">MNRYKNMKVNMKFIMLASLIMIAAFSILIAWNLHDLKRESQTAGTLLAQQAGNEYVNENAKILHSAVTSFGNLATELPGQLALGDADRARLQLSLDNLLQNNPALSAAFTVWEPNAYDNDAGYRSDPVYGSNGGRLASLTVRDETGKPMTIPFANFEQDAAYNKAKETRKAVVVDPYDISKDPAKPSLISTIAMPVLNEQGDFLGVVGATFMLDVLQQNAEAYQPLGGYVTLLSGSGTYIVNPEQPEEVGKPSGFANEYPDLFAGMQQGKRVQEIGEEIRAFVPLPITENDSWYIQTVMPKSAIMKSYTESRNTSLWVSVSALLLLGLAVWALTRWIIGRPIKRMTAGIRALANGDFTQTIPISSKDEFGLMAADLNEATATLRGMLKQTADIGQTVNLTSEDLKSSAEQTSLAAQLISESIEHVAEGMSGQSREAVEAARMMEEMTVGVRRIAASSSAMSQSAESVIKQTEQGDQLVQNTAGQMNAVYGSMRQSGDAMRRLGERSLEIEGFTGLIASISGQTNILALNASIEAARAGEQGKGFAVVATEIRHLAEQTRKATEQVQAGIEEIASEARQAVQLMGTTANEVEKGVNSVTESGVLFETIMQEMRQVGLQAQEVSSAVKQLAAGAEQVSDTVALVSDIARKSTDETVHVAAASEQQQATMQEISASTLHLSAQIQDLMERMVKFKL</sequence>
<keyword evidence="14" id="KW-1185">Reference proteome</keyword>
<dbReference type="SMART" id="SM00304">
    <property type="entry name" value="HAMP"/>
    <property type="match status" value="1"/>
</dbReference>
<comment type="caution">
    <text evidence="13">The sequence shown here is derived from an EMBL/GenBank/DDBJ whole genome shotgun (WGS) entry which is preliminary data.</text>
</comment>
<dbReference type="PANTHER" id="PTHR32089:SF114">
    <property type="entry name" value="METHYL-ACCEPTING CHEMOTAXIS PROTEIN MCPB"/>
    <property type="match status" value="1"/>
</dbReference>
<evidence type="ECO:0000256" key="1">
    <source>
        <dbReference type="ARBA" id="ARBA00004651"/>
    </source>
</evidence>
<feature type="transmembrane region" description="Helical" evidence="10">
    <location>
        <begin position="316"/>
        <end position="338"/>
    </location>
</feature>
<dbReference type="PROSITE" id="PS50885">
    <property type="entry name" value="HAMP"/>
    <property type="match status" value="1"/>
</dbReference>
<dbReference type="Proteomes" id="UP000800303">
    <property type="component" value="Unassembled WGS sequence"/>
</dbReference>
<organism evidence="13 14">
    <name type="scientific">Saccharibacillus alkalitolerans</name>
    <dbReference type="NCBI Taxonomy" id="2705290"/>
    <lineage>
        <taxon>Bacteria</taxon>
        <taxon>Bacillati</taxon>
        <taxon>Bacillota</taxon>
        <taxon>Bacilli</taxon>
        <taxon>Bacillales</taxon>
        <taxon>Paenibacillaceae</taxon>
        <taxon>Saccharibacillus</taxon>
    </lineage>
</organism>
<dbReference type="InterPro" id="IPR033479">
    <property type="entry name" value="dCache_1"/>
</dbReference>
<evidence type="ECO:0000256" key="6">
    <source>
        <dbReference type="ARBA" id="ARBA00023136"/>
    </source>
</evidence>
<proteinExistence type="inferred from homology"/>
<keyword evidence="2" id="KW-1003">Cell membrane</keyword>
<keyword evidence="6 10" id="KW-0472">Membrane</keyword>
<evidence type="ECO:0000256" key="8">
    <source>
        <dbReference type="ARBA" id="ARBA00029447"/>
    </source>
</evidence>
<dbReference type="RefSeq" id="WP_166272928.1">
    <property type="nucleotide sequence ID" value="NZ_JAAFGS010000001.1"/>
</dbReference>
<dbReference type="CDD" id="cd12913">
    <property type="entry name" value="PDC1_MCP_like"/>
    <property type="match status" value="1"/>
</dbReference>
<dbReference type="InterPro" id="IPR003660">
    <property type="entry name" value="HAMP_dom"/>
</dbReference>
<reference evidence="13 14" key="1">
    <citation type="submission" date="2020-01" db="EMBL/GenBank/DDBJ databases">
        <title>Polyphasic characterisation and genomic insights into a novel alkali tolerant bacterium VR-M41.</title>
        <authorList>
            <person name="Vemuluri V.R."/>
        </authorList>
    </citation>
    <scope>NUCLEOTIDE SEQUENCE [LARGE SCALE GENOMIC DNA]</scope>
    <source>
        <strain evidence="13 14">VR-M41</strain>
    </source>
</reference>
<evidence type="ECO:0000256" key="7">
    <source>
        <dbReference type="ARBA" id="ARBA00023224"/>
    </source>
</evidence>
<dbReference type="Pfam" id="PF02743">
    <property type="entry name" value="dCache_1"/>
    <property type="match status" value="1"/>
</dbReference>
<evidence type="ECO:0000256" key="9">
    <source>
        <dbReference type="PROSITE-ProRule" id="PRU00284"/>
    </source>
</evidence>
<dbReference type="Gene3D" id="6.10.340.10">
    <property type="match status" value="1"/>
</dbReference>
<evidence type="ECO:0000256" key="2">
    <source>
        <dbReference type="ARBA" id="ARBA00022475"/>
    </source>
</evidence>
<accession>A0ABX0F9J0</accession>
<evidence type="ECO:0000313" key="13">
    <source>
        <dbReference type="EMBL" id="NGZ74682.1"/>
    </source>
</evidence>
<evidence type="ECO:0000256" key="10">
    <source>
        <dbReference type="SAM" id="Phobius"/>
    </source>
</evidence>
<evidence type="ECO:0000256" key="3">
    <source>
        <dbReference type="ARBA" id="ARBA00022500"/>
    </source>
</evidence>
<feature type="domain" description="HAMP" evidence="12">
    <location>
        <begin position="336"/>
        <end position="388"/>
    </location>
</feature>
<protein>
    <submittedName>
        <fullName evidence="13">Methyl-accepting chemotaxis protein</fullName>
    </submittedName>
</protein>
<dbReference type="Pfam" id="PF00672">
    <property type="entry name" value="HAMP"/>
    <property type="match status" value="1"/>
</dbReference>
<feature type="transmembrane region" description="Helical" evidence="10">
    <location>
        <begin position="12"/>
        <end position="33"/>
    </location>
</feature>
<dbReference type="CDD" id="cd06225">
    <property type="entry name" value="HAMP"/>
    <property type="match status" value="1"/>
</dbReference>
<name>A0ABX0F9J0_9BACL</name>